<keyword evidence="5" id="KW-1185">Reference proteome</keyword>
<comment type="caution">
    <text evidence="4">The sequence shown here is derived from an EMBL/GenBank/DDBJ whole genome shotgun (WGS) entry which is preliminary data.</text>
</comment>
<evidence type="ECO:0000313" key="5">
    <source>
        <dbReference type="Proteomes" id="UP000247409"/>
    </source>
</evidence>
<evidence type="ECO:0000256" key="1">
    <source>
        <dbReference type="SAM" id="MobiDB-lite"/>
    </source>
</evidence>
<dbReference type="InterPro" id="IPR002035">
    <property type="entry name" value="VWF_A"/>
</dbReference>
<reference evidence="4 5" key="1">
    <citation type="journal article" date="2018" name="Mol. Biol. Evol.">
        <title>Analysis of the draft genome of the red seaweed Gracilariopsis chorda provides insights into genome size evolution in Rhodophyta.</title>
        <authorList>
            <person name="Lee J."/>
            <person name="Yang E.C."/>
            <person name="Graf L."/>
            <person name="Yang J.H."/>
            <person name="Qiu H."/>
            <person name="Zel Zion U."/>
            <person name="Chan C.X."/>
            <person name="Stephens T.G."/>
            <person name="Weber A.P.M."/>
            <person name="Boo G.H."/>
            <person name="Boo S.M."/>
            <person name="Kim K.M."/>
            <person name="Shin Y."/>
            <person name="Jung M."/>
            <person name="Lee S.J."/>
            <person name="Yim H.S."/>
            <person name="Lee J.H."/>
            <person name="Bhattacharya D."/>
            <person name="Yoon H.S."/>
        </authorList>
    </citation>
    <scope>NUCLEOTIDE SEQUENCE [LARGE SCALE GENOMIC DNA]</scope>
    <source>
        <strain evidence="4 5">SKKU-2015</strain>
        <tissue evidence="4">Whole body</tissue>
    </source>
</reference>
<accession>A0A2V3ITE0</accession>
<proteinExistence type="predicted"/>
<feature type="signal peptide" evidence="2">
    <location>
        <begin position="1"/>
        <end position="24"/>
    </location>
</feature>
<name>A0A2V3ITE0_9FLOR</name>
<feature type="domain" description="VWFA" evidence="3">
    <location>
        <begin position="187"/>
        <end position="447"/>
    </location>
</feature>
<evidence type="ECO:0000259" key="3">
    <source>
        <dbReference type="PROSITE" id="PS50234"/>
    </source>
</evidence>
<feature type="compositionally biased region" description="Low complexity" evidence="1">
    <location>
        <begin position="137"/>
        <end position="163"/>
    </location>
</feature>
<protein>
    <recommendedName>
        <fullName evidence="3">VWFA domain-containing protein</fullName>
    </recommendedName>
</protein>
<feature type="region of interest" description="Disordered" evidence="1">
    <location>
        <begin position="33"/>
        <end position="63"/>
    </location>
</feature>
<feature type="region of interest" description="Disordered" evidence="1">
    <location>
        <begin position="130"/>
        <end position="170"/>
    </location>
</feature>
<organism evidence="4 5">
    <name type="scientific">Gracilariopsis chorda</name>
    <dbReference type="NCBI Taxonomy" id="448386"/>
    <lineage>
        <taxon>Eukaryota</taxon>
        <taxon>Rhodophyta</taxon>
        <taxon>Florideophyceae</taxon>
        <taxon>Rhodymeniophycidae</taxon>
        <taxon>Gracilariales</taxon>
        <taxon>Gracilariaceae</taxon>
        <taxon>Gracilariopsis</taxon>
    </lineage>
</organism>
<dbReference type="Proteomes" id="UP000247409">
    <property type="component" value="Unassembled WGS sequence"/>
</dbReference>
<keyword evidence="2" id="KW-0732">Signal</keyword>
<dbReference type="OrthoDB" id="10549226at2759"/>
<evidence type="ECO:0000313" key="4">
    <source>
        <dbReference type="EMBL" id="PXF45369.1"/>
    </source>
</evidence>
<sequence length="525" mass="56906">MSGIALASLAVVVVVGAVVYKSCAIFPTGGKSLNPSTSGSSGNDGGLLSSNGDSGFYHDDDESPWGQVWRSASELPESIVEMGQEVAASVGGQFAGLLRPGAARVRPPQVITRLAIPGMCMALSQLSPDSIESDAMSSNSGQSSEPPSFRSSRVSSSSQEHSSAVMRMETVSDKTRRNLAAYKPRLDLLFVFDASGAMSWRDYRKLKEILSSPGGIIDNVQSRVHDGSRIGFVEYAYDSVVVSELDRDSDAVRRRILSSFQGDANNWDSNNMYIYEVGDVIWGNALRKVDSLVNSNGRTGSSLTSGMGASSEGDIEESPIVQATEVPPAMNGMCREVHLALKWSRYEIIPPAANKHIQSQLQNAQRLRRVVLFNGGELTKGGTSDQGFKSACREKLEMEELGIRLITVGIGDGQESELGKLATGKSFMSVPSVDELVPCVPELVQMIVKSDSRFDGQLIRTPPVLRRRMKKSRDRAKEKRQQVYKALGVRNDESTKLISKGIPRRASELPPWFTDTDNLGSTISS</sequence>
<gene>
    <name evidence="4" type="ORF">BWQ96_04889</name>
</gene>
<dbReference type="PROSITE" id="PS50234">
    <property type="entry name" value="VWFA"/>
    <property type="match status" value="1"/>
</dbReference>
<dbReference type="CDD" id="cd00198">
    <property type="entry name" value="vWFA"/>
    <property type="match status" value="1"/>
</dbReference>
<dbReference type="SUPFAM" id="SSF53300">
    <property type="entry name" value="vWA-like"/>
    <property type="match status" value="1"/>
</dbReference>
<dbReference type="Gene3D" id="3.40.50.410">
    <property type="entry name" value="von Willebrand factor, type A domain"/>
    <property type="match status" value="1"/>
</dbReference>
<dbReference type="InterPro" id="IPR036465">
    <property type="entry name" value="vWFA_dom_sf"/>
</dbReference>
<feature type="chain" id="PRO_5016036538" description="VWFA domain-containing protein" evidence="2">
    <location>
        <begin position="25"/>
        <end position="525"/>
    </location>
</feature>
<dbReference type="EMBL" id="NBIV01000062">
    <property type="protein sequence ID" value="PXF45369.1"/>
    <property type="molecule type" value="Genomic_DNA"/>
</dbReference>
<dbReference type="AlphaFoldDB" id="A0A2V3ITE0"/>
<feature type="compositionally biased region" description="Low complexity" evidence="1">
    <location>
        <begin position="38"/>
        <end position="55"/>
    </location>
</feature>
<evidence type="ECO:0000256" key="2">
    <source>
        <dbReference type="SAM" id="SignalP"/>
    </source>
</evidence>